<dbReference type="PANTHER" id="PTHR12215">
    <property type="entry name" value="PHOSPHOPANTETHEINE TRANSFERASE"/>
    <property type="match status" value="1"/>
</dbReference>
<dbReference type="InterPro" id="IPR055066">
    <property type="entry name" value="AASDHPPT_N"/>
</dbReference>
<dbReference type="InterPro" id="IPR008278">
    <property type="entry name" value="4-PPantetheinyl_Trfase_dom"/>
</dbReference>
<dbReference type="SUPFAM" id="SSF56214">
    <property type="entry name" value="4'-phosphopantetheinyl transferase"/>
    <property type="match status" value="2"/>
</dbReference>
<gene>
    <name evidence="5" type="ORF">GH807_05965</name>
</gene>
<dbReference type="InterPro" id="IPR050559">
    <property type="entry name" value="P-Pant_transferase_sf"/>
</dbReference>
<evidence type="ECO:0000256" key="2">
    <source>
        <dbReference type="ARBA" id="ARBA00022679"/>
    </source>
</evidence>
<evidence type="ECO:0000256" key="1">
    <source>
        <dbReference type="ARBA" id="ARBA00010990"/>
    </source>
</evidence>
<evidence type="ECO:0000259" key="4">
    <source>
        <dbReference type="Pfam" id="PF22624"/>
    </source>
</evidence>
<feature type="domain" description="4'-phosphopantetheinyl transferase" evidence="3">
    <location>
        <begin position="115"/>
        <end position="212"/>
    </location>
</feature>
<dbReference type="Pfam" id="PF01648">
    <property type="entry name" value="ACPS"/>
    <property type="match status" value="1"/>
</dbReference>
<organism evidence="5 6">
    <name type="scientific">Acetobacterium tundrae</name>
    <dbReference type="NCBI Taxonomy" id="132932"/>
    <lineage>
        <taxon>Bacteria</taxon>
        <taxon>Bacillati</taxon>
        <taxon>Bacillota</taxon>
        <taxon>Clostridia</taxon>
        <taxon>Eubacteriales</taxon>
        <taxon>Eubacteriaceae</taxon>
        <taxon>Acetobacterium</taxon>
    </lineage>
</organism>
<evidence type="ECO:0000259" key="3">
    <source>
        <dbReference type="Pfam" id="PF01648"/>
    </source>
</evidence>
<name>A0ABR6WJB9_9FIRM</name>
<dbReference type="EMBL" id="WJBB01000005">
    <property type="protein sequence ID" value="MBC3796598.1"/>
    <property type="molecule type" value="Genomic_DNA"/>
</dbReference>
<dbReference type="GO" id="GO:0016740">
    <property type="term" value="F:transferase activity"/>
    <property type="evidence" value="ECO:0007669"/>
    <property type="project" value="UniProtKB-KW"/>
</dbReference>
<comment type="caution">
    <text evidence="5">The sequence shown here is derived from an EMBL/GenBank/DDBJ whole genome shotgun (WGS) entry which is preliminary data.</text>
</comment>
<dbReference type="InterPro" id="IPR037143">
    <property type="entry name" value="4-PPantetheinyl_Trfase_dom_sf"/>
</dbReference>
<comment type="similarity">
    <text evidence="1">Belongs to the P-Pant transferase superfamily. Gsp/Sfp/HetI/AcpT family.</text>
</comment>
<keyword evidence="6" id="KW-1185">Reference proteome</keyword>
<evidence type="ECO:0000313" key="5">
    <source>
        <dbReference type="EMBL" id="MBC3796598.1"/>
    </source>
</evidence>
<dbReference type="Proteomes" id="UP000653358">
    <property type="component" value="Unassembled WGS sequence"/>
</dbReference>
<keyword evidence="2 5" id="KW-0808">Transferase</keyword>
<reference evidence="5 6" key="1">
    <citation type="journal article" date="2020" name="mSystems">
        <title>Defining Genomic and Predicted Metabolic Features of the Acetobacterium Genus.</title>
        <authorList>
            <person name="Ross D.E."/>
            <person name="Marshall C.W."/>
            <person name="Gulliver D."/>
            <person name="May H.D."/>
            <person name="Norman R.S."/>
        </authorList>
    </citation>
    <scope>NUCLEOTIDE SEQUENCE [LARGE SCALE GENOMIC DNA]</scope>
    <source>
        <strain evidence="5 6">DSM 9173</strain>
    </source>
</reference>
<sequence>MIITIGGGISQMSEVYLMKTDQLKDDALFRDRYHTLSLARQKKIDRFIFKKDKQLSLAAGLVFQAGLDNYGLREQELTIAHHENGKPFISEHPNLYFNISHSENLAICAFSSCEIGADVEKVTPIDLAIAKQFFYGSEYRDIITSDCPEDTFFDYWVLKESYMKATGLGFKLPLNDFRIALAEDIRVYVDEIQRPYGFYQATVFEHYKLAICIKGDPPDLQLSFINAAS</sequence>
<proteinExistence type="inferred from homology"/>
<dbReference type="Gene3D" id="3.90.470.20">
    <property type="entry name" value="4'-phosphopantetheinyl transferase domain"/>
    <property type="match status" value="2"/>
</dbReference>
<feature type="domain" description="4'-phosphopantetheinyl transferase N-terminal" evidence="4">
    <location>
        <begin position="33"/>
        <end position="109"/>
    </location>
</feature>
<protein>
    <submittedName>
        <fullName evidence="5">4'-phosphopantetheinyl transferase superfamily protein</fullName>
    </submittedName>
</protein>
<dbReference type="Pfam" id="PF22624">
    <property type="entry name" value="AASDHPPT_N"/>
    <property type="match status" value="1"/>
</dbReference>
<accession>A0ABR6WJB9</accession>
<evidence type="ECO:0000313" key="6">
    <source>
        <dbReference type="Proteomes" id="UP000653358"/>
    </source>
</evidence>
<dbReference type="PANTHER" id="PTHR12215:SF10">
    <property type="entry name" value="L-AMINOADIPATE-SEMIALDEHYDE DEHYDROGENASE-PHOSPHOPANTETHEINYL TRANSFERASE"/>
    <property type="match status" value="1"/>
</dbReference>